<dbReference type="InterPro" id="IPR009081">
    <property type="entry name" value="PP-bd_ACP"/>
</dbReference>
<evidence type="ECO:0000313" key="5">
    <source>
        <dbReference type="Proteomes" id="UP000005808"/>
    </source>
</evidence>
<dbReference type="Pfam" id="PF00550">
    <property type="entry name" value="PP-binding"/>
    <property type="match status" value="1"/>
</dbReference>
<dbReference type="PROSITE" id="PS00455">
    <property type="entry name" value="AMP_BINDING"/>
    <property type="match status" value="1"/>
</dbReference>
<reference evidence="4 5" key="1">
    <citation type="journal article" date="2012" name="J. Bacteriol.">
        <title>De Novo Genome Project of Cupriavidus basilensis OR16.</title>
        <authorList>
            <person name="Cserhati M."/>
            <person name="Kriszt B."/>
            <person name="Szoboszlay S."/>
            <person name="Toth A."/>
            <person name="Szabo I."/>
            <person name="Tancsics A."/>
            <person name="Nagy I."/>
            <person name="Horvath B."/>
            <person name="Nagy I."/>
            <person name="Kukolya J."/>
        </authorList>
    </citation>
    <scope>NUCLEOTIDE SEQUENCE [LARGE SCALE GENOMIC DNA]</scope>
    <source>
        <strain evidence="4 5">OR16</strain>
    </source>
</reference>
<name>H1SA23_9BURK</name>
<dbReference type="PROSITE" id="PS50075">
    <property type="entry name" value="CARRIER"/>
    <property type="match status" value="1"/>
</dbReference>
<dbReference type="GO" id="GO:0003824">
    <property type="term" value="F:catalytic activity"/>
    <property type="evidence" value="ECO:0007669"/>
    <property type="project" value="InterPro"/>
</dbReference>
<evidence type="ECO:0000256" key="2">
    <source>
        <dbReference type="ARBA" id="ARBA00022553"/>
    </source>
</evidence>
<sequence>MLTHEDLRGLEPSAQDERLNAWAEQERQEGFDLERGPLLRARLFARSDTRHVLFYSLHHIAFDGWSADLFNFELFSLYLDENAELPSTLPPVARYADFAQSQHEIPAAQVDSTLAFWQQRLEHLPALNLPEAHSRPPVQSFRGAVGRYRLGAALTRKIGALSAEHGVTPFITLLTAMQVALGRIADQDRFVMGSVVSGRDHPAAERMIGFFINNLLLRGDLADNLPFTQQLGRVRDEFLGAQERQHYPLQQLVQNMAAGADLSRNPLYQVSFTYQPAGLAQGRFGHLSVTGRAIVPDTTHMDLEIIAIPDGNDLVLVWLYASDLYDAASIERWHHAFEHIVSAAVEAPDTRVNELPLAGEARARAWAWVDGGPALDGTDPWPVLQAHAQRRPEHEVLRYDMGRAYTWAQLMARAEHLAGWIAAHAEPAAPIAIRLHPGLDYVAAILAALRLGRAWAPADPRRPAQAVADMLARIGAGGLVSEQALWEAALAPDLALLLVDQPASVESAPLLAYQAAPDEAVALIQHTSGSEGQPKGVEITYGSLRRRLAWGQLTAPLQLGDIGCLKTSPAFVDAVGELLDSLLADMTLIVPSPDQARSPSELIQLIYRHGVTRLILTPSLADALFALPQAEGLPLRVLVLGGENVRTGLAQRCLDALPENAILLNYYGSTELTSDGAWHQITQADLSSGASHVPIGRPLPGTTLWLLDRKGRLAAPGCAGEIHVSGQNLARGYRNAPDLSAKTFRTWRTPGGLGTRLYATGDIAVRDAQGRLRCLGRRDHQLKLRGMRVEAGEVESHLRQHPAVRDAIIALWEHGGQQRLIGHVLLESQIGVDALTLRRHLADKLPQGLIPSHWSLQREWPVTATGKVDRRRLRLDDLAVAGSDSSFAAATTPLQQTIAQVWQDLLGVQNVGIHDNFFEMGGNSLLLTQLQRQLCHALQREFPLTLLFQHPNIHALAAHLDDKVHPRTAAAPLAGNRAAARLAARGGRQ</sequence>
<proteinExistence type="predicted"/>
<dbReference type="EMBL" id="AHJE01000062">
    <property type="protein sequence ID" value="EHP40572.1"/>
    <property type="molecule type" value="Genomic_DNA"/>
</dbReference>
<keyword evidence="2" id="KW-0597">Phosphoprotein</keyword>
<dbReference type="SUPFAM" id="SSF52777">
    <property type="entry name" value="CoA-dependent acyltransferases"/>
    <property type="match status" value="2"/>
</dbReference>
<dbReference type="PATRIC" id="fig|1127483.3.peg.4939"/>
<feature type="domain" description="Carrier" evidence="3">
    <location>
        <begin position="889"/>
        <end position="964"/>
    </location>
</feature>
<dbReference type="Gene3D" id="3.40.50.12780">
    <property type="entry name" value="N-terminal domain of ligase-like"/>
    <property type="match status" value="1"/>
</dbReference>
<dbReference type="CDD" id="cd19531">
    <property type="entry name" value="LCL_NRPS-like"/>
    <property type="match status" value="1"/>
</dbReference>
<dbReference type="InterPro" id="IPR020845">
    <property type="entry name" value="AMP-binding_CS"/>
</dbReference>
<dbReference type="InterPro" id="IPR042099">
    <property type="entry name" value="ANL_N_sf"/>
</dbReference>
<dbReference type="SMART" id="SM00823">
    <property type="entry name" value="PKS_PP"/>
    <property type="match status" value="1"/>
</dbReference>
<dbReference type="InterPro" id="IPR001242">
    <property type="entry name" value="Condensation_dom"/>
</dbReference>
<evidence type="ECO:0000256" key="1">
    <source>
        <dbReference type="ARBA" id="ARBA00022450"/>
    </source>
</evidence>
<dbReference type="InterPro" id="IPR036736">
    <property type="entry name" value="ACP-like_sf"/>
</dbReference>
<organism evidence="4 5">
    <name type="scientific">Cupriavidus basilensis OR16</name>
    <dbReference type="NCBI Taxonomy" id="1127483"/>
    <lineage>
        <taxon>Bacteria</taxon>
        <taxon>Pseudomonadati</taxon>
        <taxon>Pseudomonadota</taxon>
        <taxon>Betaproteobacteria</taxon>
        <taxon>Burkholderiales</taxon>
        <taxon>Burkholderiaceae</taxon>
        <taxon>Cupriavidus</taxon>
    </lineage>
</organism>
<dbReference type="InterPro" id="IPR020806">
    <property type="entry name" value="PKS_PP-bd"/>
</dbReference>
<accession>H1SA23</accession>
<dbReference type="AlphaFoldDB" id="H1SA23"/>
<gene>
    <name evidence="4" type="ORF">OR16_24710</name>
</gene>
<dbReference type="Pfam" id="PF00501">
    <property type="entry name" value="AMP-binding"/>
    <property type="match status" value="1"/>
</dbReference>
<dbReference type="InterPro" id="IPR045851">
    <property type="entry name" value="AMP-bd_C_sf"/>
</dbReference>
<dbReference type="PANTHER" id="PTHR45527">
    <property type="entry name" value="NONRIBOSOMAL PEPTIDE SYNTHETASE"/>
    <property type="match status" value="1"/>
</dbReference>
<dbReference type="GO" id="GO:0043041">
    <property type="term" value="P:amino acid activation for nonribosomal peptide biosynthetic process"/>
    <property type="evidence" value="ECO:0007669"/>
    <property type="project" value="TreeGrafter"/>
</dbReference>
<evidence type="ECO:0000259" key="3">
    <source>
        <dbReference type="PROSITE" id="PS50075"/>
    </source>
</evidence>
<dbReference type="InterPro" id="IPR023213">
    <property type="entry name" value="CAT-like_dom_sf"/>
</dbReference>
<evidence type="ECO:0000313" key="4">
    <source>
        <dbReference type="EMBL" id="EHP40572.1"/>
    </source>
</evidence>
<keyword evidence="1" id="KW-0596">Phosphopantetheine</keyword>
<dbReference type="Gene3D" id="3.30.559.10">
    <property type="entry name" value="Chloramphenicol acetyltransferase-like domain"/>
    <property type="match status" value="1"/>
</dbReference>
<dbReference type="Gene3D" id="3.30.559.30">
    <property type="entry name" value="Nonribosomal peptide synthetase, condensation domain"/>
    <property type="match status" value="1"/>
</dbReference>
<dbReference type="CDD" id="cd05930">
    <property type="entry name" value="A_NRPS"/>
    <property type="match status" value="1"/>
</dbReference>
<dbReference type="Gene3D" id="1.10.1200.10">
    <property type="entry name" value="ACP-like"/>
    <property type="match status" value="1"/>
</dbReference>
<comment type="caution">
    <text evidence="4">The sequence shown here is derived from an EMBL/GenBank/DDBJ whole genome shotgun (WGS) entry which is preliminary data.</text>
</comment>
<dbReference type="GO" id="GO:0005737">
    <property type="term" value="C:cytoplasm"/>
    <property type="evidence" value="ECO:0007669"/>
    <property type="project" value="TreeGrafter"/>
</dbReference>
<dbReference type="Proteomes" id="UP000005808">
    <property type="component" value="Unassembled WGS sequence"/>
</dbReference>
<dbReference type="SUPFAM" id="SSF56801">
    <property type="entry name" value="Acetyl-CoA synthetase-like"/>
    <property type="match status" value="1"/>
</dbReference>
<protein>
    <submittedName>
        <fullName evidence="4">Amino acid adenylation protein</fullName>
    </submittedName>
</protein>
<dbReference type="GO" id="GO:0031177">
    <property type="term" value="F:phosphopantetheine binding"/>
    <property type="evidence" value="ECO:0007669"/>
    <property type="project" value="InterPro"/>
</dbReference>
<dbReference type="Pfam" id="PF00668">
    <property type="entry name" value="Condensation"/>
    <property type="match status" value="1"/>
</dbReference>
<dbReference type="SUPFAM" id="SSF47336">
    <property type="entry name" value="ACP-like"/>
    <property type="match status" value="1"/>
</dbReference>
<dbReference type="Gene3D" id="3.30.300.30">
    <property type="match status" value="1"/>
</dbReference>
<dbReference type="InterPro" id="IPR000873">
    <property type="entry name" value="AMP-dep_synth/lig_dom"/>
</dbReference>
<dbReference type="GO" id="GO:0044550">
    <property type="term" value="P:secondary metabolite biosynthetic process"/>
    <property type="evidence" value="ECO:0007669"/>
    <property type="project" value="TreeGrafter"/>
</dbReference>
<dbReference type="PANTHER" id="PTHR45527:SF1">
    <property type="entry name" value="FATTY ACID SYNTHASE"/>
    <property type="match status" value="1"/>
</dbReference>